<keyword evidence="3" id="KW-1185">Reference proteome</keyword>
<dbReference type="OrthoDB" id="429841at2759"/>
<name>A0A8J2PL61_9HEXA</name>
<dbReference type="AlphaFoldDB" id="A0A8J2PL61"/>
<dbReference type="EMBL" id="CAJVCH010570406">
    <property type="protein sequence ID" value="CAG7834838.1"/>
    <property type="molecule type" value="Genomic_DNA"/>
</dbReference>
<keyword evidence="1" id="KW-0812">Transmembrane</keyword>
<evidence type="ECO:0000256" key="1">
    <source>
        <dbReference type="SAM" id="Phobius"/>
    </source>
</evidence>
<organism evidence="2 3">
    <name type="scientific">Allacma fusca</name>
    <dbReference type="NCBI Taxonomy" id="39272"/>
    <lineage>
        <taxon>Eukaryota</taxon>
        <taxon>Metazoa</taxon>
        <taxon>Ecdysozoa</taxon>
        <taxon>Arthropoda</taxon>
        <taxon>Hexapoda</taxon>
        <taxon>Collembola</taxon>
        <taxon>Symphypleona</taxon>
        <taxon>Sminthuridae</taxon>
        <taxon>Allacma</taxon>
    </lineage>
</organism>
<sequence>MELTLNPKWGKLLESTVNLLIYSLTLLHYATMIYRKSFAERRILGQAAKTGDQKPIIIRCFDCATDNNGNFRFAYNHNVFGTTNCLAVQLKKFSTPLSL</sequence>
<dbReference type="Proteomes" id="UP000708208">
    <property type="component" value="Unassembled WGS sequence"/>
</dbReference>
<evidence type="ECO:0000313" key="3">
    <source>
        <dbReference type="Proteomes" id="UP000708208"/>
    </source>
</evidence>
<evidence type="ECO:0000313" key="2">
    <source>
        <dbReference type="EMBL" id="CAG7834838.1"/>
    </source>
</evidence>
<reference evidence="2" key="1">
    <citation type="submission" date="2021-06" db="EMBL/GenBank/DDBJ databases">
        <authorList>
            <person name="Hodson N. C."/>
            <person name="Mongue J. A."/>
            <person name="Jaron S. K."/>
        </authorList>
    </citation>
    <scope>NUCLEOTIDE SEQUENCE</scope>
</reference>
<keyword evidence="1" id="KW-0472">Membrane</keyword>
<proteinExistence type="predicted"/>
<keyword evidence="1" id="KW-1133">Transmembrane helix</keyword>
<feature type="transmembrane region" description="Helical" evidence="1">
    <location>
        <begin position="12"/>
        <end position="34"/>
    </location>
</feature>
<comment type="caution">
    <text evidence="2">The sequence shown here is derived from an EMBL/GenBank/DDBJ whole genome shotgun (WGS) entry which is preliminary data.</text>
</comment>
<gene>
    <name evidence="2" type="ORF">AFUS01_LOCUS44293</name>
</gene>
<protein>
    <submittedName>
        <fullName evidence="2">Uncharacterized protein</fullName>
    </submittedName>
</protein>
<accession>A0A8J2PL61</accession>